<evidence type="ECO:0000313" key="2">
    <source>
        <dbReference type="Proteomes" id="UP000652761"/>
    </source>
</evidence>
<dbReference type="SUPFAM" id="SSF56784">
    <property type="entry name" value="HAD-like"/>
    <property type="match status" value="1"/>
</dbReference>
<dbReference type="InterPro" id="IPR006439">
    <property type="entry name" value="HAD-SF_hydro_IA"/>
</dbReference>
<organism evidence="1 2">
    <name type="scientific">Colocasia esculenta</name>
    <name type="common">Wild taro</name>
    <name type="synonym">Arum esculentum</name>
    <dbReference type="NCBI Taxonomy" id="4460"/>
    <lineage>
        <taxon>Eukaryota</taxon>
        <taxon>Viridiplantae</taxon>
        <taxon>Streptophyta</taxon>
        <taxon>Embryophyta</taxon>
        <taxon>Tracheophyta</taxon>
        <taxon>Spermatophyta</taxon>
        <taxon>Magnoliopsida</taxon>
        <taxon>Liliopsida</taxon>
        <taxon>Araceae</taxon>
        <taxon>Aroideae</taxon>
        <taxon>Colocasieae</taxon>
        <taxon>Colocasia</taxon>
    </lineage>
</organism>
<reference evidence="1" key="1">
    <citation type="submission" date="2017-07" db="EMBL/GenBank/DDBJ databases">
        <title>Taro Niue Genome Assembly and Annotation.</title>
        <authorList>
            <person name="Atibalentja N."/>
            <person name="Keating K."/>
            <person name="Fields C.J."/>
        </authorList>
    </citation>
    <scope>NUCLEOTIDE SEQUENCE</scope>
    <source>
        <strain evidence="1">Niue_2</strain>
        <tissue evidence="1">Leaf</tissue>
    </source>
</reference>
<dbReference type="Pfam" id="PF13419">
    <property type="entry name" value="HAD_2"/>
    <property type="match status" value="1"/>
</dbReference>
<dbReference type="Pfam" id="PF00702">
    <property type="entry name" value="Hydrolase"/>
    <property type="match status" value="1"/>
</dbReference>
<dbReference type="InterPro" id="IPR023214">
    <property type="entry name" value="HAD_sf"/>
</dbReference>
<dbReference type="InterPro" id="IPR023198">
    <property type="entry name" value="PGP-like_dom2"/>
</dbReference>
<dbReference type="EMBL" id="NMUH01000825">
    <property type="protein sequence ID" value="MQL85390.1"/>
    <property type="molecule type" value="Genomic_DNA"/>
</dbReference>
<dbReference type="GO" id="GO:0043136">
    <property type="term" value="F:sn-glycerol 3-phosphatase activity"/>
    <property type="evidence" value="ECO:0007669"/>
    <property type="project" value="TreeGrafter"/>
</dbReference>
<dbReference type="OrthoDB" id="276388at2759"/>
<dbReference type="PANTHER" id="PTHR18901:SF44">
    <property type="entry name" value="OS01G0757900 PROTEIN"/>
    <property type="match status" value="1"/>
</dbReference>
<dbReference type="Gene3D" id="3.40.50.1000">
    <property type="entry name" value="HAD superfamily/HAD-like"/>
    <property type="match status" value="1"/>
</dbReference>
<gene>
    <name evidence="1" type="ORF">Taro_017903</name>
</gene>
<name>A0A843UUP8_COLES</name>
<accession>A0A843UUP8</accession>
<dbReference type="FunFam" id="1.10.150.240:FF:000001">
    <property type="entry name" value="Haloacid dehalogenase-like hydrolase domain"/>
    <property type="match status" value="1"/>
</dbReference>
<dbReference type="Proteomes" id="UP000652761">
    <property type="component" value="Unassembled WGS sequence"/>
</dbReference>
<dbReference type="InterPro" id="IPR041492">
    <property type="entry name" value="HAD_2"/>
</dbReference>
<dbReference type="NCBIfam" id="TIGR01509">
    <property type="entry name" value="HAD-SF-IA-v3"/>
    <property type="match status" value="1"/>
</dbReference>
<evidence type="ECO:0000313" key="1">
    <source>
        <dbReference type="EMBL" id="MQL85390.1"/>
    </source>
</evidence>
<dbReference type="AlphaFoldDB" id="A0A843UUP8"/>
<comment type="caution">
    <text evidence="1">The sequence shown here is derived from an EMBL/GenBank/DDBJ whole genome shotgun (WGS) entry which is preliminary data.</text>
</comment>
<protein>
    <submittedName>
        <fullName evidence="1">Uncharacterized protein</fullName>
    </submittedName>
</protein>
<dbReference type="PANTHER" id="PTHR18901">
    <property type="entry name" value="2-DEOXYGLUCOSE-6-PHOSPHATE PHOSPHATASE 2"/>
    <property type="match status" value="1"/>
</dbReference>
<dbReference type="Gene3D" id="1.10.150.240">
    <property type="entry name" value="Putative phosphatase, domain 2"/>
    <property type="match status" value="1"/>
</dbReference>
<keyword evidence="2" id="KW-1185">Reference proteome</keyword>
<sequence length="295" mass="32621">MDSVIVPSLFDLLANFVMTVKSLSRLISHVILDLDGTLLNTDGIVEEVMRVFLVKYGKQWDRRSVQRIVGKTPLEAANAIVEDYSLPCSTEEFMTAVTPLFTEQWCNIKTLSGANRLIRHLSSSLVPLALASNSPRSNIESKISYHHGIFPFTTLKMYYVLFSSKNSVDDLCRDWLTKACIIYFFVHAGWKGSFSVIVGGDEVKNGKPSPEIFLEAAKRMNADPSNCLVVEDSLPGVEAGKAAGMKVVAVPSIPKQTMQYSSADEVINSLLDLQPEKWGLPPFNDCTALKSLDTH</sequence>
<dbReference type="InterPro" id="IPR036412">
    <property type="entry name" value="HAD-like_sf"/>
</dbReference>
<proteinExistence type="predicted"/>
<dbReference type="GO" id="GO:0006114">
    <property type="term" value="P:glycerol biosynthetic process"/>
    <property type="evidence" value="ECO:0007669"/>
    <property type="project" value="TreeGrafter"/>
</dbReference>